<evidence type="ECO:0000313" key="2">
    <source>
        <dbReference type="EMBL" id="CAA9585607.1"/>
    </source>
</evidence>
<accession>A0A6J4VSK2</accession>
<dbReference type="PANTHER" id="PTHR33164:SF43">
    <property type="entry name" value="HTH-TYPE TRANSCRIPTIONAL REPRESSOR YETL"/>
    <property type="match status" value="1"/>
</dbReference>
<dbReference type="PANTHER" id="PTHR33164">
    <property type="entry name" value="TRANSCRIPTIONAL REGULATOR, MARR FAMILY"/>
    <property type="match status" value="1"/>
</dbReference>
<dbReference type="PROSITE" id="PS50995">
    <property type="entry name" value="HTH_MARR_2"/>
    <property type="match status" value="1"/>
</dbReference>
<dbReference type="Pfam" id="PF12802">
    <property type="entry name" value="MarR_2"/>
    <property type="match status" value="1"/>
</dbReference>
<protein>
    <recommendedName>
        <fullName evidence="1">HTH marR-type domain-containing protein</fullName>
    </recommendedName>
</protein>
<name>A0A6J4VSK2_9DEIN</name>
<gene>
    <name evidence="2" type="ORF">AVDCRST_MAG86-3461</name>
</gene>
<dbReference type="Gene3D" id="1.10.10.10">
    <property type="entry name" value="Winged helix-like DNA-binding domain superfamily/Winged helix DNA-binding domain"/>
    <property type="match status" value="1"/>
</dbReference>
<dbReference type="InterPro" id="IPR036390">
    <property type="entry name" value="WH_DNA-bd_sf"/>
</dbReference>
<dbReference type="SMART" id="SM00347">
    <property type="entry name" value="HTH_MARR"/>
    <property type="match status" value="1"/>
</dbReference>
<dbReference type="SUPFAM" id="SSF46785">
    <property type="entry name" value="Winged helix' DNA-binding domain"/>
    <property type="match status" value="1"/>
</dbReference>
<dbReference type="GO" id="GO:0003700">
    <property type="term" value="F:DNA-binding transcription factor activity"/>
    <property type="evidence" value="ECO:0007669"/>
    <property type="project" value="InterPro"/>
</dbReference>
<feature type="domain" description="HTH marR-type" evidence="1">
    <location>
        <begin position="1"/>
        <end position="129"/>
    </location>
</feature>
<proteinExistence type="predicted"/>
<dbReference type="InterPro" id="IPR036388">
    <property type="entry name" value="WH-like_DNA-bd_sf"/>
</dbReference>
<dbReference type="AlphaFoldDB" id="A0A6J4VSK2"/>
<dbReference type="InterPro" id="IPR039422">
    <property type="entry name" value="MarR/SlyA-like"/>
</dbReference>
<dbReference type="InterPro" id="IPR000835">
    <property type="entry name" value="HTH_MarR-typ"/>
</dbReference>
<reference evidence="2" key="1">
    <citation type="submission" date="2020-02" db="EMBL/GenBank/DDBJ databases">
        <authorList>
            <person name="Meier V. D."/>
        </authorList>
    </citation>
    <scope>NUCLEOTIDE SEQUENCE</scope>
    <source>
        <strain evidence="2">AVDCRST_MAG86</strain>
    </source>
</reference>
<evidence type="ECO:0000259" key="1">
    <source>
        <dbReference type="PROSITE" id="PS50995"/>
    </source>
</evidence>
<organism evidence="2">
    <name type="scientific">uncultured Truepera sp</name>
    <dbReference type="NCBI Taxonomy" id="543023"/>
    <lineage>
        <taxon>Bacteria</taxon>
        <taxon>Thermotogati</taxon>
        <taxon>Deinococcota</taxon>
        <taxon>Deinococci</taxon>
        <taxon>Trueperales</taxon>
        <taxon>Trueperaceae</taxon>
        <taxon>Truepera</taxon>
        <taxon>environmental samples</taxon>
    </lineage>
</organism>
<dbReference type="GO" id="GO:0006950">
    <property type="term" value="P:response to stress"/>
    <property type="evidence" value="ECO:0007669"/>
    <property type="project" value="TreeGrafter"/>
</dbReference>
<dbReference type="EMBL" id="CADCWP010000310">
    <property type="protein sequence ID" value="CAA9585607.1"/>
    <property type="molecule type" value="Genomic_DNA"/>
</dbReference>
<sequence>MHSFWRLRQVLIERVSPVLKELHGLELPEVFLLEYIGKSDFSPSEIAVRMRLPAHAISRRLDVLEKRLLIVRSLDASDARRRVLTLTPAGEGVLKEAAVTLEAQVTALLSTLEPETLDAMLGAMERVAQAPIPCKETV</sequence>